<sequence length="49" mass="5590">MVLEGYLRLRLTVIRGMKVLAFPLKSCAKEVRADAAFGCQMMNYAGYFR</sequence>
<keyword evidence="2" id="KW-1185">Reference proteome</keyword>
<reference evidence="1" key="1">
    <citation type="submission" date="2022-08" db="EMBL/GenBank/DDBJ databases">
        <authorList>
            <person name="Gutierrez-Valencia J."/>
        </authorList>
    </citation>
    <scope>NUCLEOTIDE SEQUENCE</scope>
</reference>
<evidence type="ECO:0000313" key="2">
    <source>
        <dbReference type="Proteomes" id="UP001154282"/>
    </source>
</evidence>
<proteinExistence type="predicted"/>
<evidence type="ECO:0000313" key="1">
    <source>
        <dbReference type="EMBL" id="CAI0625362.1"/>
    </source>
</evidence>
<dbReference type="AlphaFoldDB" id="A0AAV0S014"/>
<accession>A0AAV0S014</accession>
<comment type="caution">
    <text evidence="1">The sequence shown here is derived from an EMBL/GenBank/DDBJ whole genome shotgun (WGS) entry which is preliminary data.</text>
</comment>
<dbReference type="Proteomes" id="UP001154282">
    <property type="component" value="Unassembled WGS sequence"/>
</dbReference>
<name>A0AAV0S014_9ROSI</name>
<gene>
    <name evidence="1" type="ORF">LITE_LOCUS50390</name>
</gene>
<protein>
    <submittedName>
        <fullName evidence="1">Uncharacterized protein</fullName>
    </submittedName>
</protein>
<organism evidence="1 2">
    <name type="scientific">Linum tenue</name>
    <dbReference type="NCBI Taxonomy" id="586396"/>
    <lineage>
        <taxon>Eukaryota</taxon>
        <taxon>Viridiplantae</taxon>
        <taxon>Streptophyta</taxon>
        <taxon>Embryophyta</taxon>
        <taxon>Tracheophyta</taxon>
        <taxon>Spermatophyta</taxon>
        <taxon>Magnoliopsida</taxon>
        <taxon>eudicotyledons</taxon>
        <taxon>Gunneridae</taxon>
        <taxon>Pentapetalae</taxon>
        <taxon>rosids</taxon>
        <taxon>fabids</taxon>
        <taxon>Malpighiales</taxon>
        <taxon>Linaceae</taxon>
        <taxon>Linum</taxon>
    </lineage>
</organism>
<dbReference type="EMBL" id="CAMGYJ010000011">
    <property type="protein sequence ID" value="CAI0625362.1"/>
    <property type="molecule type" value="Genomic_DNA"/>
</dbReference>